<name>A0A1Y6BLV6_9BACT</name>
<dbReference type="SMART" id="SM00116">
    <property type="entry name" value="CBS"/>
    <property type="match status" value="2"/>
</dbReference>
<dbReference type="CDD" id="cd04584">
    <property type="entry name" value="CBS_pair_AcuB_like"/>
    <property type="match status" value="1"/>
</dbReference>
<proteinExistence type="predicted"/>
<keyword evidence="1 2" id="KW-0129">CBS domain</keyword>
<dbReference type="InterPro" id="IPR000644">
    <property type="entry name" value="CBS_dom"/>
</dbReference>
<dbReference type="PROSITE" id="PS51371">
    <property type="entry name" value="CBS"/>
    <property type="match status" value="2"/>
</dbReference>
<dbReference type="STRING" id="1513793.SAMN06296036_10629"/>
<sequence length="140" mass="15778">MKIKVFTVSPYDSISHAHNLMKQNNFRHLLVTDGGKLLGVISDRDIMQVADVDEHGVLHTPHKTIDDIMTANPVTISTKTTVAEMCKLMIDKHIDCLPVVEGDKIKGLVTSYDLLRLLSKIEDKHFQSFPFGFEMPDDDD</sequence>
<accession>A0A1Y6BLV6</accession>
<dbReference type="Proteomes" id="UP000192907">
    <property type="component" value="Unassembled WGS sequence"/>
</dbReference>
<evidence type="ECO:0000313" key="5">
    <source>
        <dbReference type="Proteomes" id="UP000192907"/>
    </source>
</evidence>
<evidence type="ECO:0000259" key="3">
    <source>
        <dbReference type="PROSITE" id="PS51371"/>
    </source>
</evidence>
<dbReference type="Gene3D" id="3.10.580.10">
    <property type="entry name" value="CBS-domain"/>
    <property type="match status" value="1"/>
</dbReference>
<dbReference type="InterPro" id="IPR046342">
    <property type="entry name" value="CBS_dom_sf"/>
</dbReference>
<dbReference type="PANTHER" id="PTHR43080:SF2">
    <property type="entry name" value="CBS DOMAIN-CONTAINING PROTEIN"/>
    <property type="match status" value="1"/>
</dbReference>
<dbReference type="EMBL" id="FWZT01000006">
    <property type="protein sequence ID" value="SMF16306.1"/>
    <property type="molecule type" value="Genomic_DNA"/>
</dbReference>
<evidence type="ECO:0000313" key="4">
    <source>
        <dbReference type="EMBL" id="SMF16306.1"/>
    </source>
</evidence>
<gene>
    <name evidence="4" type="ORF">SAMN06296036_10629</name>
</gene>
<keyword evidence="5" id="KW-1185">Reference proteome</keyword>
<feature type="domain" description="CBS" evidence="3">
    <location>
        <begin position="1"/>
        <end position="57"/>
    </location>
</feature>
<dbReference type="Pfam" id="PF00571">
    <property type="entry name" value="CBS"/>
    <property type="match status" value="2"/>
</dbReference>
<evidence type="ECO:0000256" key="2">
    <source>
        <dbReference type="PROSITE-ProRule" id="PRU00703"/>
    </source>
</evidence>
<dbReference type="SUPFAM" id="SSF54631">
    <property type="entry name" value="CBS-domain pair"/>
    <property type="match status" value="1"/>
</dbReference>
<organism evidence="4 5">
    <name type="scientific">Pseudobacteriovorax antillogorgiicola</name>
    <dbReference type="NCBI Taxonomy" id="1513793"/>
    <lineage>
        <taxon>Bacteria</taxon>
        <taxon>Pseudomonadati</taxon>
        <taxon>Bdellovibrionota</taxon>
        <taxon>Oligoflexia</taxon>
        <taxon>Oligoflexales</taxon>
        <taxon>Pseudobacteriovoracaceae</taxon>
        <taxon>Pseudobacteriovorax</taxon>
    </lineage>
</organism>
<dbReference type="RefSeq" id="WP_159455263.1">
    <property type="nucleotide sequence ID" value="NZ_FWZT01000006.1"/>
</dbReference>
<dbReference type="AlphaFoldDB" id="A0A1Y6BLV6"/>
<protein>
    <submittedName>
        <fullName evidence="4">Acetoin utilization protein AcuB</fullName>
    </submittedName>
</protein>
<reference evidence="5" key="1">
    <citation type="submission" date="2017-04" db="EMBL/GenBank/DDBJ databases">
        <authorList>
            <person name="Varghese N."/>
            <person name="Submissions S."/>
        </authorList>
    </citation>
    <scope>NUCLEOTIDE SEQUENCE [LARGE SCALE GENOMIC DNA]</scope>
    <source>
        <strain evidence="5">RKEM611</strain>
    </source>
</reference>
<evidence type="ECO:0000256" key="1">
    <source>
        <dbReference type="ARBA" id="ARBA00023122"/>
    </source>
</evidence>
<dbReference type="InterPro" id="IPR051257">
    <property type="entry name" value="Diverse_CBS-Domain"/>
</dbReference>
<feature type="domain" description="CBS" evidence="3">
    <location>
        <begin position="69"/>
        <end position="124"/>
    </location>
</feature>
<dbReference type="PANTHER" id="PTHR43080">
    <property type="entry name" value="CBS DOMAIN-CONTAINING PROTEIN CBSX3, MITOCHONDRIAL"/>
    <property type="match status" value="1"/>
</dbReference>